<gene>
    <name evidence="2" type="ORF">SCHPADRAFT_895108</name>
</gene>
<reference evidence="2 3" key="1">
    <citation type="submission" date="2015-04" db="EMBL/GenBank/DDBJ databases">
        <title>Complete genome sequence of Schizopora paradoxa KUC8140, a cosmopolitan wood degrader in East Asia.</title>
        <authorList>
            <consortium name="DOE Joint Genome Institute"/>
            <person name="Min B."/>
            <person name="Park H."/>
            <person name="Jang Y."/>
            <person name="Kim J.-J."/>
            <person name="Kim K.H."/>
            <person name="Pangilinan J."/>
            <person name="Lipzen A."/>
            <person name="Riley R."/>
            <person name="Grigoriev I.V."/>
            <person name="Spatafora J.W."/>
            <person name="Choi I.-G."/>
        </authorList>
    </citation>
    <scope>NUCLEOTIDE SEQUENCE [LARGE SCALE GENOMIC DNA]</scope>
    <source>
        <strain evidence="2 3">KUC8140</strain>
    </source>
</reference>
<organism evidence="2 3">
    <name type="scientific">Schizopora paradoxa</name>
    <dbReference type="NCBI Taxonomy" id="27342"/>
    <lineage>
        <taxon>Eukaryota</taxon>
        <taxon>Fungi</taxon>
        <taxon>Dikarya</taxon>
        <taxon>Basidiomycota</taxon>
        <taxon>Agaricomycotina</taxon>
        <taxon>Agaricomycetes</taxon>
        <taxon>Hymenochaetales</taxon>
        <taxon>Schizoporaceae</taxon>
        <taxon>Schizopora</taxon>
    </lineage>
</organism>
<proteinExistence type="predicted"/>
<dbReference type="AlphaFoldDB" id="A0A0H2R4Y0"/>
<evidence type="ECO:0000256" key="1">
    <source>
        <dbReference type="SAM" id="MobiDB-lite"/>
    </source>
</evidence>
<protein>
    <submittedName>
        <fullName evidence="2">Uncharacterized protein</fullName>
    </submittedName>
</protein>
<evidence type="ECO:0000313" key="3">
    <source>
        <dbReference type="Proteomes" id="UP000053477"/>
    </source>
</evidence>
<dbReference type="InParanoid" id="A0A0H2R4Y0"/>
<feature type="region of interest" description="Disordered" evidence="1">
    <location>
        <begin position="88"/>
        <end position="115"/>
    </location>
</feature>
<name>A0A0H2R4Y0_9AGAM</name>
<dbReference type="EMBL" id="KQ086177">
    <property type="protein sequence ID" value="KLO06855.1"/>
    <property type="molecule type" value="Genomic_DNA"/>
</dbReference>
<evidence type="ECO:0000313" key="2">
    <source>
        <dbReference type="EMBL" id="KLO06855.1"/>
    </source>
</evidence>
<dbReference type="Proteomes" id="UP000053477">
    <property type="component" value="Unassembled WGS sequence"/>
</dbReference>
<keyword evidence="3" id="KW-1185">Reference proteome</keyword>
<accession>A0A0H2R4Y0</accession>
<sequence length="152" mass="17442">MIHPYTVCRSPPLELLSHPKFGVFASYKLGNFTLEAISQVGQNWTFGKFHPILGWCSPGFWVDTWVNTTHSEVHNACACMRNMDKLKKDSKSKQESSSMRRCSNTGPRVGMVSREDTQAEPEVQWGYKVQWRSKENRGYMGYSMKAYNIGHN</sequence>